<dbReference type="EMBL" id="KN832013">
    <property type="protein sequence ID" value="KIN98647.1"/>
    <property type="molecule type" value="Genomic_DNA"/>
</dbReference>
<protein>
    <submittedName>
        <fullName evidence="2">Uncharacterized protein</fullName>
    </submittedName>
</protein>
<evidence type="ECO:0000256" key="1">
    <source>
        <dbReference type="SAM" id="MobiDB-lite"/>
    </source>
</evidence>
<sequence>MRVPHAERTTHQRGNGTTTEKKSDRRNPNLRSRSSIPSENGRRSTSSPHYYSHKWSSIHPTPISSHDFLEPSYPYPKNQEMAYDPRIHDRTPLAHLRTHVPLVRMRIHHPIRHYEKHVQGHEVGTGDTENHNIHFVERLGNVGVAQNMIGLVHDIFYRLYPRLCMALRIHTRSSHTFPTRTQRSDQSSQPFSSWASFILVRS</sequence>
<dbReference type="HOGENOM" id="CLU_1355136_0_0_1"/>
<keyword evidence="3" id="KW-1185">Reference proteome</keyword>
<evidence type="ECO:0000313" key="2">
    <source>
        <dbReference type="EMBL" id="KIN98647.1"/>
    </source>
</evidence>
<reference evidence="3" key="2">
    <citation type="submission" date="2015-01" db="EMBL/GenBank/DDBJ databases">
        <title>Evolutionary Origins and Diversification of the Mycorrhizal Mutualists.</title>
        <authorList>
            <consortium name="DOE Joint Genome Institute"/>
            <consortium name="Mycorrhizal Genomics Consortium"/>
            <person name="Kohler A."/>
            <person name="Kuo A."/>
            <person name="Nagy L.G."/>
            <person name="Floudas D."/>
            <person name="Copeland A."/>
            <person name="Barry K.W."/>
            <person name="Cichocki N."/>
            <person name="Veneault-Fourrey C."/>
            <person name="LaButti K."/>
            <person name="Lindquist E.A."/>
            <person name="Lipzen A."/>
            <person name="Lundell T."/>
            <person name="Morin E."/>
            <person name="Murat C."/>
            <person name="Riley R."/>
            <person name="Ohm R."/>
            <person name="Sun H."/>
            <person name="Tunlid A."/>
            <person name="Henrissat B."/>
            <person name="Grigoriev I.V."/>
            <person name="Hibbett D.S."/>
            <person name="Martin F."/>
        </authorList>
    </citation>
    <scope>NUCLEOTIDE SEQUENCE [LARGE SCALE GENOMIC DNA]</scope>
    <source>
        <strain evidence="3">Marx 270</strain>
    </source>
</reference>
<feature type="compositionally biased region" description="Basic and acidic residues" evidence="1">
    <location>
        <begin position="1"/>
        <end position="10"/>
    </location>
</feature>
<dbReference type="Proteomes" id="UP000054217">
    <property type="component" value="Unassembled WGS sequence"/>
</dbReference>
<reference evidence="2 3" key="1">
    <citation type="submission" date="2014-04" db="EMBL/GenBank/DDBJ databases">
        <authorList>
            <consortium name="DOE Joint Genome Institute"/>
            <person name="Kuo A."/>
            <person name="Kohler A."/>
            <person name="Costa M.D."/>
            <person name="Nagy L.G."/>
            <person name="Floudas D."/>
            <person name="Copeland A."/>
            <person name="Barry K.W."/>
            <person name="Cichocki N."/>
            <person name="Veneault-Fourrey C."/>
            <person name="LaButti K."/>
            <person name="Lindquist E.A."/>
            <person name="Lipzen A."/>
            <person name="Lundell T."/>
            <person name="Morin E."/>
            <person name="Murat C."/>
            <person name="Sun H."/>
            <person name="Tunlid A."/>
            <person name="Henrissat B."/>
            <person name="Grigoriev I.V."/>
            <person name="Hibbett D.S."/>
            <person name="Martin F."/>
            <person name="Nordberg H.P."/>
            <person name="Cantor M.N."/>
            <person name="Hua S.X."/>
        </authorList>
    </citation>
    <scope>NUCLEOTIDE SEQUENCE [LARGE SCALE GENOMIC DNA]</scope>
    <source>
        <strain evidence="2 3">Marx 270</strain>
    </source>
</reference>
<gene>
    <name evidence="2" type="ORF">M404DRAFT_845732</name>
</gene>
<dbReference type="InParanoid" id="A0A0C3INT9"/>
<dbReference type="AlphaFoldDB" id="A0A0C3INT9"/>
<proteinExistence type="predicted"/>
<evidence type="ECO:0000313" key="3">
    <source>
        <dbReference type="Proteomes" id="UP000054217"/>
    </source>
</evidence>
<feature type="region of interest" description="Disordered" evidence="1">
    <location>
        <begin position="1"/>
        <end position="53"/>
    </location>
</feature>
<accession>A0A0C3INT9</accession>
<dbReference type="OrthoDB" id="10363170at2759"/>
<feature type="compositionally biased region" description="Polar residues" evidence="1">
    <location>
        <begin position="29"/>
        <end position="53"/>
    </location>
</feature>
<name>A0A0C3INT9_PISTI</name>
<organism evidence="2 3">
    <name type="scientific">Pisolithus tinctorius Marx 270</name>
    <dbReference type="NCBI Taxonomy" id="870435"/>
    <lineage>
        <taxon>Eukaryota</taxon>
        <taxon>Fungi</taxon>
        <taxon>Dikarya</taxon>
        <taxon>Basidiomycota</taxon>
        <taxon>Agaricomycotina</taxon>
        <taxon>Agaricomycetes</taxon>
        <taxon>Agaricomycetidae</taxon>
        <taxon>Boletales</taxon>
        <taxon>Sclerodermatineae</taxon>
        <taxon>Pisolithaceae</taxon>
        <taxon>Pisolithus</taxon>
    </lineage>
</organism>